<feature type="transmembrane region" description="Helical" evidence="2">
    <location>
        <begin position="147"/>
        <end position="167"/>
    </location>
</feature>
<feature type="transmembrane region" description="Helical" evidence="2">
    <location>
        <begin position="275"/>
        <end position="295"/>
    </location>
</feature>
<dbReference type="AlphaFoldDB" id="A0A8H3AV38"/>
<sequence>MSSKSGAAELGLPRTNQTYFESGAVVRVSTTVSRGSSRLESACSLQDTLRDESNDNGSPRKKLSEDLPPMDTGVGAWTFVASSFVLETLIWGFGFTYGVFQEYFTREKTFGDVSEAALGAIGTTALGLEYALAMVVILMAQQWHYRIPLIMWICLGICCVSLVGASFATQVRVGQTLPIVWVAHLSRLGVADSLAPRSMLWDRRWWALRPGYCLCGSFRALPSSVYSYSAFLQLPEWFSARKGLAGAIIFGGAGTGGALYPLASNYMLKELGFRWTLRIWALYMLVLGALSLLFIKPRVPAIRPPGGSQCDFLTFVKQQDWSFVKSPPFLCIVSFLLYPPVLGCGLTRCDEKSILSFIQALGYFPVPLYMSVYTTSLGFPTINGTVVLVVFSLASVVGMALYLDTRTCKPTQFFSGQVLLGQLCDTVPYQYIIIASGVGSCLAAFLLWGFAHNLGLIFGFVIIFGIMVCSPSVVIHSRN</sequence>
<feature type="transmembrane region" description="Helical" evidence="2">
    <location>
        <begin position="431"/>
        <end position="450"/>
    </location>
</feature>
<accession>A0A8H3AV38</accession>
<dbReference type="Proteomes" id="UP000663850">
    <property type="component" value="Unassembled WGS sequence"/>
</dbReference>
<dbReference type="PANTHER" id="PTHR11360">
    <property type="entry name" value="MONOCARBOXYLATE TRANSPORTER"/>
    <property type="match status" value="1"/>
</dbReference>
<name>A0A8H3AV38_9AGAM</name>
<feature type="transmembrane region" description="Helical" evidence="2">
    <location>
        <begin position="327"/>
        <end position="346"/>
    </location>
</feature>
<organism evidence="3 4">
    <name type="scientific">Rhizoctonia solani</name>
    <dbReference type="NCBI Taxonomy" id="456999"/>
    <lineage>
        <taxon>Eukaryota</taxon>
        <taxon>Fungi</taxon>
        <taxon>Dikarya</taxon>
        <taxon>Basidiomycota</taxon>
        <taxon>Agaricomycotina</taxon>
        <taxon>Agaricomycetes</taxon>
        <taxon>Cantharellales</taxon>
        <taxon>Ceratobasidiaceae</taxon>
        <taxon>Rhizoctonia</taxon>
    </lineage>
</organism>
<dbReference type="SUPFAM" id="SSF103473">
    <property type="entry name" value="MFS general substrate transporter"/>
    <property type="match status" value="1"/>
</dbReference>
<dbReference type="Gene3D" id="1.20.1250.20">
    <property type="entry name" value="MFS general substrate transporter like domains"/>
    <property type="match status" value="1"/>
</dbReference>
<feature type="transmembrane region" description="Helical" evidence="2">
    <location>
        <begin position="117"/>
        <end position="140"/>
    </location>
</feature>
<feature type="transmembrane region" description="Helical" evidence="2">
    <location>
        <begin position="74"/>
        <end position="97"/>
    </location>
</feature>
<proteinExistence type="predicted"/>
<feature type="region of interest" description="Disordered" evidence="1">
    <location>
        <begin position="45"/>
        <end position="67"/>
    </location>
</feature>
<keyword evidence="2" id="KW-0472">Membrane</keyword>
<evidence type="ECO:0000313" key="3">
    <source>
        <dbReference type="EMBL" id="CAE6441264.1"/>
    </source>
</evidence>
<reference evidence="3" key="1">
    <citation type="submission" date="2021-01" db="EMBL/GenBank/DDBJ databases">
        <authorList>
            <person name="Kaushik A."/>
        </authorList>
    </citation>
    <scope>NUCLEOTIDE SEQUENCE</scope>
    <source>
        <strain evidence="3">Type strain: AG8-Rh-89/</strain>
    </source>
</reference>
<feature type="transmembrane region" description="Helical" evidence="2">
    <location>
        <begin position="243"/>
        <end position="263"/>
    </location>
</feature>
<feature type="transmembrane region" description="Helical" evidence="2">
    <location>
        <begin position="456"/>
        <end position="475"/>
    </location>
</feature>
<evidence type="ECO:0000313" key="4">
    <source>
        <dbReference type="Proteomes" id="UP000663850"/>
    </source>
</evidence>
<evidence type="ECO:0000256" key="1">
    <source>
        <dbReference type="SAM" id="MobiDB-lite"/>
    </source>
</evidence>
<dbReference type="PANTHER" id="PTHR11360:SF287">
    <property type="entry name" value="MFS MONOCARBOXYLATE TRANSPORTER"/>
    <property type="match status" value="1"/>
</dbReference>
<keyword evidence="2" id="KW-1133">Transmembrane helix</keyword>
<evidence type="ECO:0000256" key="2">
    <source>
        <dbReference type="SAM" id="Phobius"/>
    </source>
</evidence>
<feature type="transmembrane region" description="Helical" evidence="2">
    <location>
        <begin position="353"/>
        <end position="370"/>
    </location>
</feature>
<protein>
    <submittedName>
        <fullName evidence="3">Uncharacterized protein</fullName>
    </submittedName>
</protein>
<dbReference type="EMBL" id="CAJMWZ010001750">
    <property type="protein sequence ID" value="CAE6441264.1"/>
    <property type="molecule type" value="Genomic_DNA"/>
</dbReference>
<feature type="transmembrane region" description="Helical" evidence="2">
    <location>
        <begin position="382"/>
        <end position="403"/>
    </location>
</feature>
<keyword evidence="2" id="KW-0812">Transmembrane</keyword>
<dbReference type="InterPro" id="IPR050327">
    <property type="entry name" value="Proton-linked_MCT"/>
</dbReference>
<gene>
    <name evidence="3" type="ORF">RDB_LOCUS29835</name>
</gene>
<comment type="caution">
    <text evidence="3">The sequence shown here is derived from an EMBL/GenBank/DDBJ whole genome shotgun (WGS) entry which is preliminary data.</text>
</comment>
<dbReference type="InterPro" id="IPR036259">
    <property type="entry name" value="MFS_trans_sf"/>
</dbReference>